<dbReference type="InterPro" id="IPR006626">
    <property type="entry name" value="PbH1"/>
</dbReference>
<dbReference type="SUPFAM" id="SSF51126">
    <property type="entry name" value="Pectin lyase-like"/>
    <property type="match status" value="1"/>
</dbReference>
<dbReference type="PROSITE" id="PS00502">
    <property type="entry name" value="POLYGALACTURONASE"/>
    <property type="match status" value="1"/>
</dbReference>
<dbReference type="InterPro" id="IPR000743">
    <property type="entry name" value="Glyco_hydro_28"/>
</dbReference>
<evidence type="ECO:0000313" key="12">
    <source>
        <dbReference type="Proteomes" id="UP000322667"/>
    </source>
</evidence>
<evidence type="ECO:0000256" key="9">
    <source>
        <dbReference type="RuleBase" id="RU361169"/>
    </source>
</evidence>
<sequence length="366" mass="41381">MLFLISFFQLVLLVQSLEPFVYDVNFAGAIGDGESDDTEAFKNAWYVVCSSYISSGIFRVPHGQKFLLQPLTFNGNYYYYFHIFFNFMILFTKFRVIQIDGILIAPSDPSSWKCKDTNCNNWITFQHFDGLIIQGTGSLHGQGQKWWKMGCIQNKVGFAILDSKNVHISGLTSVNSRKWHISIERSSFVHASKLNIKAPKDSPSTDGIRIEHSTNVTLASSIIKTGDDCIEIGDGSKYININRIFCGLGHGISIGSLGKNGRKETVEYVTIRRANFYTTKNGVRIKTWQGGHGYARHIRFERLSFNRVTRPIIIDQYSCPTHQRITAVEISNILYNDLKGTTNSEIAVEILCSESVPCKNIRMKDI</sequence>
<evidence type="ECO:0000256" key="10">
    <source>
        <dbReference type="SAM" id="SignalP"/>
    </source>
</evidence>
<keyword evidence="5 9" id="KW-0378">Hydrolase</keyword>
<feature type="active site" evidence="8">
    <location>
        <position position="250"/>
    </location>
</feature>
<dbReference type="Pfam" id="PF00295">
    <property type="entry name" value="Glyco_hydro_28"/>
    <property type="match status" value="1"/>
</dbReference>
<keyword evidence="10" id="KW-0732">Signal</keyword>
<keyword evidence="6 9" id="KW-0326">Glycosidase</keyword>
<evidence type="ECO:0000256" key="1">
    <source>
        <dbReference type="ARBA" id="ARBA00004191"/>
    </source>
</evidence>
<feature type="chain" id="PRO_5023015120" description="Pectate lyase superfamily protein domain-containing protein" evidence="10">
    <location>
        <begin position="17"/>
        <end position="366"/>
    </location>
</feature>
<evidence type="ECO:0000256" key="7">
    <source>
        <dbReference type="ARBA" id="ARBA00023316"/>
    </source>
</evidence>
<keyword evidence="3" id="KW-0134">Cell wall</keyword>
<evidence type="ECO:0008006" key="13">
    <source>
        <dbReference type="Google" id="ProtNLM"/>
    </source>
</evidence>
<gene>
    <name evidence="11" type="ORF">ES332_D09G069400v1</name>
</gene>
<comment type="similarity">
    <text evidence="2 9">Belongs to the glycosyl hydrolase 28 family.</text>
</comment>
<dbReference type="EMBL" id="CM017631">
    <property type="protein sequence ID" value="TYH53032.1"/>
    <property type="molecule type" value="Genomic_DNA"/>
</dbReference>
<dbReference type="AlphaFoldDB" id="A0A5D2JF21"/>
<dbReference type="InterPro" id="IPR012334">
    <property type="entry name" value="Pectin_lyas_fold"/>
</dbReference>
<keyword evidence="4" id="KW-0964">Secreted</keyword>
<evidence type="ECO:0000256" key="3">
    <source>
        <dbReference type="ARBA" id="ARBA00022512"/>
    </source>
</evidence>
<dbReference type="GO" id="GO:0005975">
    <property type="term" value="P:carbohydrate metabolic process"/>
    <property type="evidence" value="ECO:0007669"/>
    <property type="project" value="InterPro"/>
</dbReference>
<evidence type="ECO:0000256" key="8">
    <source>
        <dbReference type="PROSITE-ProRule" id="PRU10052"/>
    </source>
</evidence>
<evidence type="ECO:0000313" key="11">
    <source>
        <dbReference type="EMBL" id="TYH53032.1"/>
    </source>
</evidence>
<dbReference type="GO" id="GO:0071555">
    <property type="term" value="P:cell wall organization"/>
    <property type="evidence" value="ECO:0007669"/>
    <property type="project" value="UniProtKB-KW"/>
</dbReference>
<dbReference type="SMART" id="SM00710">
    <property type="entry name" value="PbH1"/>
    <property type="match status" value="3"/>
</dbReference>
<organism evidence="11 12">
    <name type="scientific">Gossypium tomentosum</name>
    <name type="common">Hawaiian cotton</name>
    <name type="synonym">Gossypium sandvicense</name>
    <dbReference type="NCBI Taxonomy" id="34277"/>
    <lineage>
        <taxon>Eukaryota</taxon>
        <taxon>Viridiplantae</taxon>
        <taxon>Streptophyta</taxon>
        <taxon>Embryophyta</taxon>
        <taxon>Tracheophyta</taxon>
        <taxon>Spermatophyta</taxon>
        <taxon>Magnoliopsida</taxon>
        <taxon>eudicotyledons</taxon>
        <taxon>Gunneridae</taxon>
        <taxon>Pentapetalae</taxon>
        <taxon>rosids</taxon>
        <taxon>malvids</taxon>
        <taxon>Malvales</taxon>
        <taxon>Malvaceae</taxon>
        <taxon>Malvoideae</taxon>
        <taxon>Gossypium</taxon>
    </lineage>
</organism>
<name>A0A5D2JF21_GOSTO</name>
<reference evidence="11 12" key="1">
    <citation type="submission" date="2019-07" db="EMBL/GenBank/DDBJ databases">
        <title>WGS assembly of Gossypium tomentosum.</title>
        <authorList>
            <person name="Chen Z.J."/>
            <person name="Sreedasyam A."/>
            <person name="Ando A."/>
            <person name="Song Q."/>
            <person name="De L."/>
            <person name="Hulse-Kemp A."/>
            <person name="Ding M."/>
            <person name="Ye W."/>
            <person name="Kirkbride R."/>
            <person name="Jenkins J."/>
            <person name="Plott C."/>
            <person name="Lovell J."/>
            <person name="Lin Y.-M."/>
            <person name="Vaughn R."/>
            <person name="Liu B."/>
            <person name="Li W."/>
            <person name="Simpson S."/>
            <person name="Scheffler B."/>
            <person name="Saski C."/>
            <person name="Grover C."/>
            <person name="Hu G."/>
            <person name="Conover J."/>
            <person name="Carlson J."/>
            <person name="Shu S."/>
            <person name="Boston L."/>
            <person name="Williams M."/>
            <person name="Peterson D."/>
            <person name="Mcgee K."/>
            <person name="Jones D."/>
            <person name="Wendel J."/>
            <person name="Stelly D."/>
            <person name="Grimwood J."/>
            <person name="Schmutz J."/>
        </authorList>
    </citation>
    <scope>NUCLEOTIDE SEQUENCE [LARGE SCALE GENOMIC DNA]</scope>
    <source>
        <strain evidence="11">7179.01</strain>
    </source>
</reference>
<evidence type="ECO:0000256" key="2">
    <source>
        <dbReference type="ARBA" id="ARBA00008834"/>
    </source>
</evidence>
<accession>A0A5D2JF21</accession>
<dbReference type="GO" id="GO:0004650">
    <property type="term" value="F:polygalacturonase activity"/>
    <property type="evidence" value="ECO:0007669"/>
    <property type="project" value="InterPro"/>
</dbReference>
<protein>
    <recommendedName>
        <fullName evidence="13">Pectate lyase superfamily protein domain-containing protein</fullName>
    </recommendedName>
</protein>
<proteinExistence type="inferred from homology"/>
<keyword evidence="12" id="KW-1185">Reference proteome</keyword>
<dbReference type="InterPro" id="IPR011050">
    <property type="entry name" value="Pectin_lyase_fold/virulence"/>
</dbReference>
<dbReference type="Gene3D" id="2.160.20.10">
    <property type="entry name" value="Single-stranded right-handed beta-helix, Pectin lyase-like"/>
    <property type="match status" value="1"/>
</dbReference>
<feature type="signal peptide" evidence="10">
    <location>
        <begin position="1"/>
        <end position="16"/>
    </location>
</feature>
<dbReference type="Proteomes" id="UP000322667">
    <property type="component" value="Chromosome D09"/>
</dbReference>
<evidence type="ECO:0000256" key="4">
    <source>
        <dbReference type="ARBA" id="ARBA00022525"/>
    </source>
</evidence>
<evidence type="ECO:0000256" key="5">
    <source>
        <dbReference type="ARBA" id="ARBA00022801"/>
    </source>
</evidence>
<dbReference type="PANTHER" id="PTHR31375">
    <property type="match status" value="1"/>
</dbReference>
<comment type="subcellular location">
    <subcellularLocation>
        <location evidence="1">Secreted</location>
        <location evidence="1">Cell wall</location>
    </subcellularLocation>
</comment>
<evidence type="ECO:0000256" key="6">
    <source>
        <dbReference type="ARBA" id="ARBA00023295"/>
    </source>
</evidence>
<keyword evidence="7" id="KW-0961">Cell wall biogenesis/degradation</keyword>